<dbReference type="AlphaFoldDB" id="A0A101HJG4"/>
<comment type="caution">
    <text evidence="1">The sequence shown here is derived from an EMBL/GenBank/DDBJ whole genome shotgun (WGS) entry which is preliminary data.</text>
</comment>
<dbReference type="EMBL" id="LGGN01000090">
    <property type="protein sequence ID" value="KUK77973.1"/>
    <property type="molecule type" value="Genomic_DNA"/>
</dbReference>
<gene>
    <name evidence="1" type="ORF">XD92_0614</name>
</gene>
<protein>
    <submittedName>
        <fullName evidence="1">Uncharacterized protein</fullName>
    </submittedName>
</protein>
<sequence>MMMLLLLTALHAQDIQVKQDSLRLKTGKATEQEIDSLTIDRNETVPLRLPRLNPAENLEPKFTPYQRHIVTINRESSNTLLPSIQWSGAASDRINSKSRTAVATMLPASNLLLYGSATLGLVETPYFGKANYYNLNAGAQYLLSPQLKLGASASYYSDFGVLPLWSTGLDASYHVSRNLQIDGGLIYMQTAGNMFGLSQSAVTMDLHGRYRLNDDWFLNAYGGMPVMQQNNRPGIPMMPVMNTPYYGGSVEYWFNSTTGVESGVIWMRDMFTGKMRPQPKLELLFRPGR</sequence>
<organism evidence="1 2">
    <name type="scientific">Proteiniphilum acetatigenes</name>
    <dbReference type="NCBI Taxonomy" id="294710"/>
    <lineage>
        <taxon>Bacteria</taxon>
        <taxon>Pseudomonadati</taxon>
        <taxon>Bacteroidota</taxon>
        <taxon>Bacteroidia</taxon>
        <taxon>Bacteroidales</taxon>
        <taxon>Dysgonomonadaceae</taxon>
        <taxon>Proteiniphilum</taxon>
    </lineage>
</organism>
<proteinExistence type="predicted"/>
<evidence type="ECO:0000313" key="2">
    <source>
        <dbReference type="Proteomes" id="UP000053860"/>
    </source>
</evidence>
<dbReference type="Proteomes" id="UP000053860">
    <property type="component" value="Unassembled WGS sequence"/>
</dbReference>
<reference evidence="2" key="1">
    <citation type="journal article" date="2015" name="MBio">
        <title>Genome-Resolved Metagenomic Analysis Reveals Roles for Candidate Phyla and Other Microbial Community Members in Biogeochemical Transformations in Oil Reservoirs.</title>
        <authorList>
            <person name="Hu P."/>
            <person name="Tom L."/>
            <person name="Singh A."/>
            <person name="Thomas B.C."/>
            <person name="Baker B.J."/>
            <person name="Piceno Y.M."/>
            <person name="Andersen G.L."/>
            <person name="Banfield J.F."/>
        </authorList>
    </citation>
    <scope>NUCLEOTIDE SEQUENCE [LARGE SCALE GENOMIC DNA]</scope>
</reference>
<evidence type="ECO:0000313" key="1">
    <source>
        <dbReference type="EMBL" id="KUK77973.1"/>
    </source>
</evidence>
<dbReference type="SUPFAM" id="SSF56935">
    <property type="entry name" value="Porins"/>
    <property type="match status" value="1"/>
</dbReference>
<name>A0A101HJG4_9BACT</name>
<accession>A0A101HJG4</accession>